<dbReference type="InterPro" id="IPR032816">
    <property type="entry name" value="VTT_dom"/>
</dbReference>
<dbReference type="GO" id="GO:0005886">
    <property type="term" value="C:plasma membrane"/>
    <property type="evidence" value="ECO:0007669"/>
    <property type="project" value="TreeGrafter"/>
</dbReference>
<evidence type="ECO:0000256" key="2">
    <source>
        <dbReference type="SAM" id="Phobius"/>
    </source>
</evidence>
<dbReference type="PANTHER" id="PTHR42709">
    <property type="entry name" value="ALKALINE PHOSPHATASE LIKE PROTEIN"/>
    <property type="match status" value="1"/>
</dbReference>
<name>A0A919WK20_9BACI</name>
<proteinExistence type="inferred from homology"/>
<dbReference type="PANTHER" id="PTHR42709:SF11">
    <property type="entry name" value="DEDA FAMILY PROTEIN"/>
    <property type="match status" value="1"/>
</dbReference>
<evidence type="ECO:0000259" key="3">
    <source>
        <dbReference type="Pfam" id="PF09335"/>
    </source>
</evidence>
<dbReference type="AlphaFoldDB" id="A0A919WK20"/>
<protein>
    <submittedName>
        <fullName evidence="4">Cytochrome b561</fullName>
    </submittedName>
</protein>
<evidence type="ECO:0000313" key="4">
    <source>
        <dbReference type="EMBL" id="GIN63480.1"/>
    </source>
</evidence>
<evidence type="ECO:0000256" key="1">
    <source>
        <dbReference type="ARBA" id="ARBA00010792"/>
    </source>
</evidence>
<feature type="domain" description="VTT" evidence="3">
    <location>
        <begin position="33"/>
        <end position="149"/>
    </location>
</feature>
<feature type="transmembrane region" description="Helical" evidence="2">
    <location>
        <begin position="51"/>
        <end position="71"/>
    </location>
</feature>
<dbReference type="OrthoDB" id="9810270at2"/>
<keyword evidence="5" id="KW-1185">Reference proteome</keyword>
<keyword evidence="2" id="KW-0812">Transmembrane</keyword>
<sequence>MSELIHTIEEWLMEYGIWGLALVSFADSSFFPIPPDVLLIPMGIAKPDSVLFYAFITTLTSVIGALLGWYIGKKLGRPVLTYLFKEDKVQKVEHYFTKYGPMAILMAALTPVPYKIFTIFAGVSRIRLRTLVVWSIIGRGARFFAEALLILFLGAQAKTFIDENFAMITIVGAIAIVAMYFIFLYLQKHNHKKTLK</sequence>
<dbReference type="Pfam" id="PF09335">
    <property type="entry name" value="VTT_dom"/>
    <property type="match status" value="1"/>
</dbReference>
<comment type="similarity">
    <text evidence="1">Belongs to the DedA family.</text>
</comment>
<accession>A0A919WK20</accession>
<dbReference type="Proteomes" id="UP000682111">
    <property type="component" value="Unassembled WGS sequence"/>
</dbReference>
<evidence type="ECO:0000313" key="5">
    <source>
        <dbReference type="Proteomes" id="UP000682111"/>
    </source>
</evidence>
<reference evidence="4" key="1">
    <citation type="submission" date="2021-03" db="EMBL/GenBank/DDBJ databases">
        <title>Antimicrobial resistance genes in bacteria isolated from Japanese honey, and their potential for conferring macrolide and lincosamide resistance in the American foulbrood pathogen Paenibacillus larvae.</title>
        <authorList>
            <person name="Okamoto M."/>
            <person name="Kumagai M."/>
            <person name="Kanamori H."/>
            <person name="Takamatsu D."/>
        </authorList>
    </citation>
    <scope>NUCLEOTIDE SEQUENCE</scope>
    <source>
        <strain evidence="4">J27TS8</strain>
    </source>
</reference>
<keyword evidence="2" id="KW-0472">Membrane</keyword>
<dbReference type="EMBL" id="BORC01000006">
    <property type="protein sequence ID" value="GIN63480.1"/>
    <property type="molecule type" value="Genomic_DNA"/>
</dbReference>
<organism evidence="4 5">
    <name type="scientific">Robertmurraya siralis</name>
    <dbReference type="NCBI Taxonomy" id="77777"/>
    <lineage>
        <taxon>Bacteria</taxon>
        <taxon>Bacillati</taxon>
        <taxon>Bacillota</taxon>
        <taxon>Bacilli</taxon>
        <taxon>Bacillales</taxon>
        <taxon>Bacillaceae</taxon>
        <taxon>Robertmurraya</taxon>
    </lineage>
</organism>
<feature type="transmembrane region" description="Helical" evidence="2">
    <location>
        <begin position="165"/>
        <end position="186"/>
    </location>
</feature>
<gene>
    <name evidence="4" type="ORF">J27TS8_34730</name>
</gene>
<dbReference type="InterPro" id="IPR051311">
    <property type="entry name" value="DedA_domain"/>
</dbReference>
<dbReference type="RefSeq" id="WP_095311696.1">
    <property type="nucleotide sequence ID" value="NZ_BORC01000006.1"/>
</dbReference>
<feature type="transmembrane region" description="Helical" evidence="2">
    <location>
        <begin position="131"/>
        <end position="153"/>
    </location>
</feature>
<comment type="caution">
    <text evidence="4">The sequence shown here is derived from an EMBL/GenBank/DDBJ whole genome shotgun (WGS) entry which is preliminary data.</text>
</comment>
<keyword evidence="2" id="KW-1133">Transmembrane helix</keyword>